<feature type="region of interest" description="Disordered" evidence="1">
    <location>
        <begin position="120"/>
        <end position="172"/>
    </location>
</feature>
<sequence length="172" mass="19051">MWQYLADYGTPPNIVLDNGGRFTPGIPAVLHTTPNHSLLYDPPLPSKGNSVTERSQDPEVSPLDPVSRTPSELAHVLQPCQITIIKRYTPPLDNNPTSLFFLVMPPGLLEQLYPTSRENKTTWAWPRPNPRDASENVASVQGRRKQKTEKSSGGGRSTGMGQKRDPNTRDVP</sequence>
<proteinExistence type="predicted"/>
<evidence type="ECO:0000313" key="2">
    <source>
        <dbReference type="EMBL" id="KAG0711462.1"/>
    </source>
</evidence>
<evidence type="ECO:0000256" key="1">
    <source>
        <dbReference type="SAM" id="MobiDB-lite"/>
    </source>
</evidence>
<feature type="compositionally biased region" description="Basic and acidic residues" evidence="1">
    <location>
        <begin position="162"/>
        <end position="172"/>
    </location>
</feature>
<keyword evidence="3" id="KW-1185">Reference proteome</keyword>
<organism evidence="2 3">
    <name type="scientific">Chionoecetes opilio</name>
    <name type="common">Atlantic snow crab</name>
    <name type="synonym">Cancer opilio</name>
    <dbReference type="NCBI Taxonomy" id="41210"/>
    <lineage>
        <taxon>Eukaryota</taxon>
        <taxon>Metazoa</taxon>
        <taxon>Ecdysozoa</taxon>
        <taxon>Arthropoda</taxon>
        <taxon>Crustacea</taxon>
        <taxon>Multicrustacea</taxon>
        <taxon>Malacostraca</taxon>
        <taxon>Eumalacostraca</taxon>
        <taxon>Eucarida</taxon>
        <taxon>Decapoda</taxon>
        <taxon>Pleocyemata</taxon>
        <taxon>Brachyura</taxon>
        <taxon>Eubrachyura</taxon>
        <taxon>Majoidea</taxon>
        <taxon>Majidae</taxon>
        <taxon>Chionoecetes</taxon>
    </lineage>
</organism>
<dbReference type="OrthoDB" id="6371339at2759"/>
<evidence type="ECO:0000313" key="3">
    <source>
        <dbReference type="Proteomes" id="UP000770661"/>
    </source>
</evidence>
<reference evidence="2" key="1">
    <citation type="submission" date="2020-07" db="EMBL/GenBank/DDBJ databases">
        <title>The High-quality genome of the commercially important snow crab, Chionoecetes opilio.</title>
        <authorList>
            <person name="Jeong J.-H."/>
            <person name="Ryu S."/>
        </authorList>
    </citation>
    <scope>NUCLEOTIDE SEQUENCE</scope>
    <source>
        <strain evidence="2">MADBK_172401_WGS</strain>
        <tissue evidence="2">Digestive gland</tissue>
    </source>
</reference>
<dbReference type="Proteomes" id="UP000770661">
    <property type="component" value="Unassembled WGS sequence"/>
</dbReference>
<name>A0A8J4XPM8_CHIOP</name>
<dbReference type="EMBL" id="JACEEZ010023284">
    <property type="protein sequence ID" value="KAG0711462.1"/>
    <property type="molecule type" value="Genomic_DNA"/>
</dbReference>
<accession>A0A8J4XPM8</accession>
<protein>
    <submittedName>
        <fullName evidence="2">Uncharacterized protein</fullName>
    </submittedName>
</protein>
<dbReference type="AlphaFoldDB" id="A0A8J4XPM8"/>
<feature type="region of interest" description="Disordered" evidence="1">
    <location>
        <begin position="39"/>
        <end position="72"/>
    </location>
</feature>
<comment type="caution">
    <text evidence="2">The sequence shown here is derived from an EMBL/GenBank/DDBJ whole genome shotgun (WGS) entry which is preliminary data.</text>
</comment>
<gene>
    <name evidence="2" type="ORF">GWK47_020557</name>
</gene>